<dbReference type="NCBIfam" id="TIGR01167">
    <property type="entry name" value="LPXTG_anchor"/>
    <property type="match status" value="1"/>
</dbReference>
<feature type="domain" description="SpaA-like prealbumin fold" evidence="5">
    <location>
        <begin position="432"/>
        <end position="527"/>
    </location>
</feature>
<name>A0AAE3AE95_9FIRM</name>
<evidence type="ECO:0000256" key="3">
    <source>
        <dbReference type="SAM" id="SignalP"/>
    </source>
</evidence>
<proteinExistence type="predicted"/>
<dbReference type="InterPro" id="IPR026466">
    <property type="entry name" value="Fim_isopep_form_D2_dom"/>
</dbReference>
<dbReference type="InterPro" id="IPR048052">
    <property type="entry name" value="FM1-like"/>
</dbReference>
<protein>
    <submittedName>
        <fullName evidence="6">SpaH/EbpB family LPXTG-anchored major pilin</fullName>
    </submittedName>
</protein>
<feature type="region of interest" description="Disordered" evidence="1">
    <location>
        <begin position="233"/>
        <end position="254"/>
    </location>
</feature>
<keyword evidence="2" id="KW-0812">Transmembrane</keyword>
<feature type="transmembrane region" description="Helical" evidence="2">
    <location>
        <begin position="578"/>
        <end position="599"/>
    </location>
</feature>
<feature type="compositionally biased region" description="Basic and acidic residues" evidence="1">
    <location>
        <begin position="238"/>
        <end position="249"/>
    </location>
</feature>
<reference evidence="6" key="1">
    <citation type="submission" date="2021-10" db="EMBL/GenBank/DDBJ databases">
        <title>Anaerobic single-cell dispensing facilitates the cultivation of human gut bacteria.</title>
        <authorList>
            <person name="Afrizal A."/>
        </authorList>
    </citation>
    <scope>NUCLEOTIDE SEQUENCE</scope>
    <source>
        <strain evidence="6">CLA-AA-H272</strain>
    </source>
</reference>
<dbReference type="Proteomes" id="UP001199319">
    <property type="component" value="Unassembled WGS sequence"/>
</dbReference>
<evidence type="ECO:0000259" key="4">
    <source>
        <dbReference type="Pfam" id="PF16555"/>
    </source>
</evidence>
<keyword evidence="7" id="KW-1185">Reference proteome</keyword>
<dbReference type="Gene3D" id="2.60.40.10">
    <property type="entry name" value="Immunoglobulins"/>
    <property type="match status" value="2"/>
</dbReference>
<evidence type="ECO:0000259" key="5">
    <source>
        <dbReference type="Pfam" id="PF17802"/>
    </source>
</evidence>
<keyword evidence="2" id="KW-0472">Membrane</keyword>
<dbReference type="InterPro" id="IPR032364">
    <property type="entry name" value="GramPos_pilinD1_N"/>
</dbReference>
<dbReference type="Pfam" id="PF17802">
    <property type="entry name" value="SpaA"/>
    <property type="match status" value="1"/>
</dbReference>
<feature type="signal peptide" evidence="3">
    <location>
        <begin position="1"/>
        <end position="26"/>
    </location>
</feature>
<dbReference type="RefSeq" id="WP_302928161.1">
    <property type="nucleotide sequence ID" value="NZ_JAJEPW010000009.1"/>
</dbReference>
<evidence type="ECO:0000256" key="2">
    <source>
        <dbReference type="SAM" id="Phobius"/>
    </source>
</evidence>
<evidence type="ECO:0000313" key="7">
    <source>
        <dbReference type="Proteomes" id="UP001199319"/>
    </source>
</evidence>
<dbReference type="InterPro" id="IPR013783">
    <property type="entry name" value="Ig-like_fold"/>
</dbReference>
<evidence type="ECO:0000313" key="6">
    <source>
        <dbReference type="EMBL" id="MCC2128860.1"/>
    </source>
</evidence>
<dbReference type="NCBIfam" id="NF033902">
    <property type="entry name" value="iso_D2_wall_anc"/>
    <property type="match status" value="1"/>
</dbReference>
<evidence type="ECO:0000256" key="1">
    <source>
        <dbReference type="SAM" id="MobiDB-lite"/>
    </source>
</evidence>
<dbReference type="NCBIfam" id="TIGR04226">
    <property type="entry name" value="RrgB_K2N_iso_D2"/>
    <property type="match status" value="1"/>
</dbReference>
<feature type="domain" description="Gram-positive pilin subunit D1 N-terminal" evidence="4">
    <location>
        <begin position="133"/>
        <end position="233"/>
    </location>
</feature>
<dbReference type="Pfam" id="PF16555">
    <property type="entry name" value="GramPos_pilinD1"/>
    <property type="match status" value="1"/>
</dbReference>
<dbReference type="AlphaFoldDB" id="A0AAE3AE95"/>
<dbReference type="Gene3D" id="2.60.40.740">
    <property type="match status" value="1"/>
</dbReference>
<organism evidence="6 7">
    <name type="scientific">Brotocaccenecus cirricatena</name>
    <dbReference type="NCBI Taxonomy" id="3064195"/>
    <lineage>
        <taxon>Bacteria</taxon>
        <taxon>Bacillati</taxon>
        <taxon>Bacillota</taxon>
        <taxon>Clostridia</taxon>
        <taxon>Eubacteriales</taxon>
        <taxon>Oscillospiraceae</taxon>
        <taxon>Brotocaccenecus</taxon>
    </lineage>
</organism>
<sequence>MKKTKRLWALLLAMVMALGLISTAFAAPTIDSGRKASLSLYKYDITAASEDGAWNTASYVSTGVQDDAVTDKLAQYAIQGVEFTYLRVADIAMNNELVDGQRQVGVLYGFAEDTVLQAIGLTAADAHKSENGTRYYTADKLNKAMSDALAANATTVKNALEAAARNGGKAMPETDENGHSKVSGLEQGLYLAVETRVPENVTSTCNPFFVSLPMTTIDGKDWNYDVTVYPKNQTGSPDLEKTVREDKNSTGKNTGSLTDIADGYAHTATASVGDVVDYQIISTLPTITSKATSLTIYTFVDTMSEGIRYNRSDVIIEFFRDAGCTDQITAWNEDSGKFAVSYDDAGNTMTIGMTETGLADINESESVYTGSVKRGYSDCTMRITYAATLTADAQLGDTDNPNEVVLTWKRTNTGYFDMLQDCCHVYTYGVDVLKQFSDGKGDLANVHFLLHNDTDGYFVTAELVDGVYHVTGHEVKESKATAFVPNGEGHIRVMGLEDDTYTMTETATDKGYVLLKDGIEIVITAAEGESACETCGVKLLTASGSVNGDAVDMEDGNAIVPLTVINNPGFDLPKTGGYGTWMFTVGGCMLLGVAAFIVVRGRKHNRNDR</sequence>
<feature type="chain" id="PRO_5042181429" evidence="3">
    <location>
        <begin position="27"/>
        <end position="609"/>
    </location>
</feature>
<dbReference type="InterPro" id="IPR041033">
    <property type="entry name" value="SpaA_PFL_dom_1"/>
</dbReference>
<keyword evidence="2" id="KW-1133">Transmembrane helix</keyword>
<comment type="caution">
    <text evidence="6">The sequence shown here is derived from an EMBL/GenBank/DDBJ whole genome shotgun (WGS) entry which is preliminary data.</text>
</comment>
<keyword evidence="3" id="KW-0732">Signal</keyword>
<gene>
    <name evidence="6" type="ORF">LKD37_04895</name>
</gene>
<accession>A0AAE3AE95</accession>
<dbReference type="EMBL" id="JAJEPW010000009">
    <property type="protein sequence ID" value="MCC2128860.1"/>
    <property type="molecule type" value="Genomic_DNA"/>
</dbReference>